<feature type="compositionally biased region" description="Basic and acidic residues" evidence="2">
    <location>
        <begin position="140"/>
        <end position="151"/>
    </location>
</feature>
<feature type="compositionally biased region" description="Polar residues" evidence="2">
    <location>
        <begin position="128"/>
        <end position="139"/>
    </location>
</feature>
<evidence type="ECO:0000313" key="6">
    <source>
        <dbReference type="RefSeq" id="XP_022966179.1"/>
    </source>
</evidence>
<feature type="compositionally biased region" description="Polar residues" evidence="2">
    <location>
        <begin position="162"/>
        <end position="192"/>
    </location>
</feature>
<keyword evidence="1" id="KW-0175">Coiled coil</keyword>
<reference evidence="4 5" key="1">
    <citation type="submission" date="2025-04" db="UniProtKB">
        <authorList>
            <consortium name="RefSeq"/>
        </authorList>
    </citation>
    <scope>IDENTIFICATION</scope>
    <source>
        <tissue evidence="4 5">Young leaves</tissue>
    </source>
</reference>
<keyword evidence="3" id="KW-1185">Reference proteome</keyword>
<evidence type="ECO:0000313" key="7">
    <source>
        <dbReference type="RefSeq" id="XP_022966180.1"/>
    </source>
</evidence>
<dbReference type="PANTHER" id="PTHR31344:SF11">
    <property type="entry name" value="NUCLEOLAR PROTEIN GAR2-LIKE PROTEIN"/>
    <property type="match status" value="1"/>
</dbReference>
<dbReference type="GO" id="GO:0005643">
    <property type="term" value="C:nuclear pore"/>
    <property type="evidence" value="ECO:0007669"/>
    <property type="project" value="InterPro"/>
</dbReference>
<sequence>MKEIDKRKTPIKNQCKRAVRTERKERRPHQENISKTVNAKETTHKALTTKSNNLVSESNAGTKPLEAHQSSDADQVSDANKFEGINQDSKANVNAVRENVNGVVEDKCTALEKDHNHREEEVSDSETKAYSVSSKSDSITTKEERVERESNFPEDVLEDNSSDCSLHNSSEQLDRGINQSQSKELSFTSKKTTNSDRDLPGIKNKKSSKGNARGAKIVPKPSSESSEGTDYQIVDVLKDIEVLDEAINGVQSIRNGPDTNGDHDDQIACEQKIEEMEKRIDKLEEELRVVAALEMSLYSVVPEHGSSAHKVHTPARRLSRIYIYACKHWSQDKRATVAKNIVSGLILIAKSCGSDVPRLTFWLSNTIVMRKIISQTFSSIHSSNPVKCFVDSNNSSRRNGGKPIAVQWMNSYGNKQVNKYMQCVEDWQETGTFMAALEKVESWIFSRIVESVWWQSLTPNMQPRDASKNKSRERIMGPPLGDQQQGNFSVNLWRSTFQDAFQRLCPVRASGHECGCLPVLSRMVMEQCVSRLDVAMFNAILRESAHEIPTDPVSDPIVDAKVLPIPAGDLSFGSGAQLKNSVGNWSRWLTDMVGIDADDASVDQHGSDDDIRPDVDGRPQSFPLLNSLSDLLMLPKDMLTDRSIREEVCPSISLPLITRILCNFTPDEFCPDPVPGTVLELLNAENIVERRLSGYSGRSFPYIAAPVVYISPSTSDVAEKVAEAGGGKSHLERNISAIQRKGYTSDGELEELDSPLSLIVDKSTSSPTYNAHGNDRHEEDTMFISSNMRYKLLQEVWS</sequence>
<feature type="compositionally biased region" description="Basic and acidic residues" evidence="2">
    <location>
        <begin position="104"/>
        <end position="120"/>
    </location>
</feature>
<dbReference type="GeneID" id="111465935"/>
<feature type="compositionally biased region" description="Polar residues" evidence="2">
    <location>
        <begin position="33"/>
        <end position="61"/>
    </location>
</feature>
<accession>A0A6J1HSY5</accession>
<dbReference type="PANTHER" id="PTHR31344">
    <property type="entry name" value="NUCLEAR PORE COMPLEX PROTEIN NUP205"/>
    <property type="match status" value="1"/>
</dbReference>
<dbReference type="RefSeq" id="XP_022966178.1">
    <property type="nucleotide sequence ID" value="XM_023110410.1"/>
</dbReference>
<name>A0A6J1HSY5_CUCMA</name>
<dbReference type="RefSeq" id="XP_022966177.1">
    <property type="nucleotide sequence ID" value="XM_023110409.1"/>
</dbReference>
<gene>
    <name evidence="4 5 6 7" type="primary">LOC111465935</name>
</gene>
<feature type="coiled-coil region" evidence="1">
    <location>
        <begin position="266"/>
        <end position="293"/>
    </location>
</feature>
<dbReference type="RefSeq" id="XP_022966180.1">
    <property type="nucleotide sequence ID" value="XM_023110412.1"/>
</dbReference>
<evidence type="ECO:0000256" key="2">
    <source>
        <dbReference type="SAM" id="MobiDB-lite"/>
    </source>
</evidence>
<dbReference type="InterPro" id="IPR021827">
    <property type="entry name" value="Nup186/Nup192/Nup205"/>
</dbReference>
<evidence type="ECO:0000313" key="4">
    <source>
        <dbReference type="RefSeq" id="XP_022966177.1"/>
    </source>
</evidence>
<organism evidence="3 6">
    <name type="scientific">Cucurbita maxima</name>
    <name type="common">Pumpkin</name>
    <name type="synonym">Winter squash</name>
    <dbReference type="NCBI Taxonomy" id="3661"/>
    <lineage>
        <taxon>Eukaryota</taxon>
        <taxon>Viridiplantae</taxon>
        <taxon>Streptophyta</taxon>
        <taxon>Embryophyta</taxon>
        <taxon>Tracheophyta</taxon>
        <taxon>Spermatophyta</taxon>
        <taxon>Magnoliopsida</taxon>
        <taxon>eudicotyledons</taxon>
        <taxon>Gunneridae</taxon>
        <taxon>Pentapetalae</taxon>
        <taxon>rosids</taxon>
        <taxon>fabids</taxon>
        <taxon>Cucurbitales</taxon>
        <taxon>Cucurbitaceae</taxon>
        <taxon>Cucurbiteae</taxon>
        <taxon>Cucurbita</taxon>
    </lineage>
</organism>
<dbReference type="AlphaFoldDB" id="A0A6J1HSY5"/>
<feature type="region of interest" description="Disordered" evidence="2">
    <location>
        <begin position="1"/>
        <end position="229"/>
    </location>
</feature>
<evidence type="ECO:0000313" key="5">
    <source>
        <dbReference type="RefSeq" id="XP_022966178.1"/>
    </source>
</evidence>
<dbReference type="KEGG" id="cmax:111465935"/>
<proteinExistence type="predicted"/>
<evidence type="ECO:0000313" key="3">
    <source>
        <dbReference type="Proteomes" id="UP000504608"/>
    </source>
</evidence>
<dbReference type="OrthoDB" id="20172at2759"/>
<dbReference type="Proteomes" id="UP000504608">
    <property type="component" value="Unplaced"/>
</dbReference>
<feature type="compositionally biased region" description="Basic and acidic residues" evidence="2">
    <location>
        <begin position="19"/>
        <end position="32"/>
    </location>
</feature>
<evidence type="ECO:0000256" key="1">
    <source>
        <dbReference type="SAM" id="Coils"/>
    </source>
</evidence>
<protein>
    <submittedName>
        <fullName evidence="4 5">Uncharacterized protein LOC111465935</fullName>
    </submittedName>
</protein>
<dbReference type="RefSeq" id="XP_022966179.1">
    <property type="nucleotide sequence ID" value="XM_023110411.1"/>
</dbReference>